<dbReference type="EMBL" id="CYKH01001004">
    <property type="protein sequence ID" value="CUG76947.1"/>
    <property type="molecule type" value="Genomic_DNA"/>
</dbReference>
<reference evidence="3" key="1">
    <citation type="submission" date="2015-09" db="EMBL/GenBank/DDBJ databases">
        <authorList>
            <consortium name="Pathogen Informatics"/>
        </authorList>
    </citation>
    <scope>NUCLEOTIDE SEQUENCE [LARGE SCALE GENOMIC DNA]</scope>
    <source>
        <strain evidence="3">Lake Konstanz</strain>
    </source>
</reference>
<evidence type="ECO:0000256" key="1">
    <source>
        <dbReference type="SAM" id="MobiDB-lite"/>
    </source>
</evidence>
<evidence type="ECO:0000313" key="2">
    <source>
        <dbReference type="EMBL" id="CUG76947.1"/>
    </source>
</evidence>
<dbReference type="VEuPathDB" id="TriTrypDB:BSAL_85260"/>
<dbReference type="AlphaFoldDB" id="A0A0S4J0I6"/>
<keyword evidence="3" id="KW-1185">Reference proteome</keyword>
<dbReference type="Proteomes" id="UP000051952">
    <property type="component" value="Unassembled WGS sequence"/>
</dbReference>
<protein>
    <submittedName>
        <fullName evidence="2">Uncharacterized protein</fullName>
    </submittedName>
</protein>
<sequence length="186" mass="20600">MLHVKLLLEGCGVLASSRVSALDVTFHELTTLPPEWSAFPSATNISMRLIMEASMESLDEATAHLNSTLPSRFAAAPLPAKWWKARDIDVKPSSLTQTDIDEMRQIMRSYFVAYPPTTTAQIELQEHCQGAPGTGCEEGFTEAMFRMVAEQQSCTVQELIERFPRSRPPAPLDENTDGRDGRGTQS</sequence>
<organism evidence="2 3">
    <name type="scientific">Bodo saltans</name>
    <name type="common">Flagellated protozoan</name>
    <dbReference type="NCBI Taxonomy" id="75058"/>
    <lineage>
        <taxon>Eukaryota</taxon>
        <taxon>Discoba</taxon>
        <taxon>Euglenozoa</taxon>
        <taxon>Kinetoplastea</taxon>
        <taxon>Metakinetoplastina</taxon>
        <taxon>Eubodonida</taxon>
        <taxon>Bodonidae</taxon>
        <taxon>Bodo</taxon>
    </lineage>
</organism>
<proteinExistence type="predicted"/>
<gene>
    <name evidence="2" type="ORF">BSAL_85260</name>
</gene>
<evidence type="ECO:0000313" key="3">
    <source>
        <dbReference type="Proteomes" id="UP000051952"/>
    </source>
</evidence>
<feature type="compositionally biased region" description="Basic and acidic residues" evidence="1">
    <location>
        <begin position="176"/>
        <end position="186"/>
    </location>
</feature>
<feature type="region of interest" description="Disordered" evidence="1">
    <location>
        <begin position="162"/>
        <end position="186"/>
    </location>
</feature>
<name>A0A0S4J0I6_BODSA</name>
<accession>A0A0S4J0I6</accession>